<dbReference type="Gene3D" id="3.30.420.10">
    <property type="entry name" value="Ribonuclease H-like superfamily/Ribonuclease H"/>
    <property type="match status" value="1"/>
</dbReference>
<dbReference type="GO" id="GO:0003676">
    <property type="term" value="F:nucleic acid binding"/>
    <property type="evidence" value="ECO:0007669"/>
    <property type="project" value="InterPro"/>
</dbReference>
<sequence>MVKTCQPCQKRSHDHQRKEGRISFTSKLFEIVSIDKVHVKAGRWKYLVVARNDFSGWPEKVGLVWTPEEVKVDESPEAGKELKYEVKEAVSRIRVTASYNSESQGMIERGHKKLKDEFVKMCGENGSKWKEYLPLATLADRIETKRQTVYSPFELQFGKKAILPIDFESKKYLAIEWNKVQSTEDLLEERAEQLSGEEEMRPRAKEKVKKAREDSVKYGGRKLAHKIRRTLHPGEIFLVNNKALESKLGLLFNNVWDKTYRVLRERNNVPYKLE</sequence>
<gene>
    <name evidence="2" type="ORF">O181_010587</name>
</gene>
<proteinExistence type="predicted"/>
<evidence type="ECO:0008006" key="4">
    <source>
        <dbReference type="Google" id="ProtNLM"/>
    </source>
</evidence>
<dbReference type="OrthoDB" id="446925at2759"/>
<dbReference type="InterPro" id="IPR012337">
    <property type="entry name" value="RNaseH-like_sf"/>
</dbReference>
<dbReference type="AlphaFoldDB" id="A0A9Q3BSX9"/>
<dbReference type="PANTHER" id="PTHR47266">
    <property type="entry name" value="ENDONUCLEASE-RELATED"/>
    <property type="match status" value="1"/>
</dbReference>
<dbReference type="Proteomes" id="UP000765509">
    <property type="component" value="Unassembled WGS sequence"/>
</dbReference>
<protein>
    <recommendedName>
        <fullName evidence="4">Integrase catalytic domain-containing protein</fullName>
    </recommendedName>
</protein>
<reference evidence="2" key="1">
    <citation type="submission" date="2021-03" db="EMBL/GenBank/DDBJ databases">
        <title>Draft genome sequence of rust myrtle Austropuccinia psidii MF-1, a brazilian biotype.</title>
        <authorList>
            <person name="Quecine M.C."/>
            <person name="Pachon D.M.R."/>
            <person name="Bonatelli M.L."/>
            <person name="Correr F.H."/>
            <person name="Franceschini L.M."/>
            <person name="Leite T.F."/>
            <person name="Margarido G.R.A."/>
            <person name="Almeida C.A."/>
            <person name="Ferrarezi J.A."/>
            <person name="Labate C.A."/>
        </authorList>
    </citation>
    <scope>NUCLEOTIDE SEQUENCE</scope>
    <source>
        <strain evidence="2">MF-1</strain>
    </source>
</reference>
<feature type="region of interest" description="Disordered" evidence="1">
    <location>
        <begin position="191"/>
        <end position="211"/>
    </location>
</feature>
<evidence type="ECO:0000313" key="3">
    <source>
        <dbReference type="Proteomes" id="UP000765509"/>
    </source>
</evidence>
<organism evidence="2 3">
    <name type="scientific">Austropuccinia psidii MF-1</name>
    <dbReference type="NCBI Taxonomy" id="1389203"/>
    <lineage>
        <taxon>Eukaryota</taxon>
        <taxon>Fungi</taxon>
        <taxon>Dikarya</taxon>
        <taxon>Basidiomycota</taxon>
        <taxon>Pucciniomycotina</taxon>
        <taxon>Pucciniomycetes</taxon>
        <taxon>Pucciniales</taxon>
        <taxon>Sphaerophragmiaceae</taxon>
        <taxon>Austropuccinia</taxon>
    </lineage>
</organism>
<dbReference type="InterPro" id="IPR052160">
    <property type="entry name" value="Gypsy_RT_Integrase-like"/>
</dbReference>
<name>A0A9Q3BSX9_9BASI</name>
<comment type="caution">
    <text evidence="2">The sequence shown here is derived from an EMBL/GenBank/DDBJ whole genome shotgun (WGS) entry which is preliminary data.</text>
</comment>
<evidence type="ECO:0000256" key="1">
    <source>
        <dbReference type="SAM" id="MobiDB-lite"/>
    </source>
</evidence>
<dbReference type="InterPro" id="IPR036397">
    <property type="entry name" value="RNaseH_sf"/>
</dbReference>
<accession>A0A9Q3BSX9</accession>
<evidence type="ECO:0000313" key="2">
    <source>
        <dbReference type="EMBL" id="MBW0470872.1"/>
    </source>
</evidence>
<dbReference type="EMBL" id="AVOT02002579">
    <property type="protein sequence ID" value="MBW0470872.1"/>
    <property type="molecule type" value="Genomic_DNA"/>
</dbReference>
<keyword evidence="3" id="KW-1185">Reference proteome</keyword>
<dbReference type="SUPFAM" id="SSF53098">
    <property type="entry name" value="Ribonuclease H-like"/>
    <property type="match status" value="1"/>
</dbReference>